<gene>
    <name evidence="1" type="ORF">HXK00_00615</name>
</gene>
<evidence type="ECO:0000313" key="1">
    <source>
        <dbReference type="EMBL" id="MBF0934128.1"/>
    </source>
</evidence>
<dbReference type="NCBIfam" id="NF042927">
    <property type="entry name" value="capsid_Caudo_2"/>
    <property type="match status" value="1"/>
</dbReference>
<sequence>MTEGLMRFAKSSQDYANEIAAAYKRMGGRKLTASEKSNALKKMYANGSGVLKIGKSMIGPIQLKLRYQGIVRNVLLEDALEPGVPVQYDVLDQWGQAYILHSTDGEVKVKMFEAKRVQVDLFRIAAFPKVRKEDVWMARANVVEYAQEESKEAIMKLEDSRLVTLLEGAISQFQANNPDARTGGALPNEITIASDYITANDLYSAVSIPDTRQLDSSRILCNTRDYRDFYRWEINQTGWAFKDNVVAGETITTFGEFQIGKSPIIPAGTMYLTPAPEFLGVMPIMYSLDVEENNKVEDFHYGWVMDELIGMAILNAAGIVALRKS</sequence>
<reference evidence="1" key="1">
    <citation type="submission" date="2020-04" db="EMBL/GenBank/DDBJ databases">
        <title>Deep metagenomics examines the oral microbiome during advanced dental caries in children, revealing novel taxa and co-occurrences with host molecules.</title>
        <authorList>
            <person name="Baker J.L."/>
            <person name="Morton J.T."/>
            <person name="Dinis M."/>
            <person name="Alvarez R."/>
            <person name="Tran N.C."/>
            <person name="Knight R."/>
            <person name="Edlund A."/>
        </authorList>
    </citation>
    <scope>NUCLEOTIDE SEQUENCE</scope>
    <source>
        <strain evidence="1">JCVI_23_bin.16</strain>
    </source>
</reference>
<proteinExistence type="predicted"/>
<dbReference type="InterPro" id="IPR049994">
    <property type="entry name" value="Staley_37-like"/>
</dbReference>
<dbReference type="EMBL" id="JABZFV010000001">
    <property type="protein sequence ID" value="MBF0934128.1"/>
    <property type="molecule type" value="Genomic_DNA"/>
</dbReference>
<protein>
    <recommendedName>
        <fullName evidence="3">Major capsid protein</fullName>
    </recommendedName>
</protein>
<accession>A0A929QRX1</accession>
<evidence type="ECO:0008006" key="3">
    <source>
        <dbReference type="Google" id="ProtNLM"/>
    </source>
</evidence>
<name>A0A929QRX1_ABIDE</name>
<organism evidence="1 2">
    <name type="scientific">Abiotrophia defectiva</name>
    <name type="common">Streptococcus defectivus</name>
    <dbReference type="NCBI Taxonomy" id="46125"/>
    <lineage>
        <taxon>Bacteria</taxon>
        <taxon>Bacillati</taxon>
        <taxon>Bacillota</taxon>
        <taxon>Bacilli</taxon>
        <taxon>Lactobacillales</taxon>
        <taxon>Aerococcaceae</taxon>
        <taxon>Abiotrophia</taxon>
    </lineage>
</organism>
<evidence type="ECO:0000313" key="2">
    <source>
        <dbReference type="Proteomes" id="UP000757900"/>
    </source>
</evidence>
<comment type="caution">
    <text evidence="1">The sequence shown here is derived from an EMBL/GenBank/DDBJ whole genome shotgun (WGS) entry which is preliminary data.</text>
</comment>
<dbReference type="AlphaFoldDB" id="A0A929QRX1"/>
<dbReference type="Proteomes" id="UP000757900">
    <property type="component" value="Unassembled WGS sequence"/>
</dbReference>